<dbReference type="GO" id="GO:0004252">
    <property type="term" value="F:serine-type endopeptidase activity"/>
    <property type="evidence" value="ECO:0007669"/>
    <property type="project" value="TreeGrafter"/>
</dbReference>
<dbReference type="GO" id="GO:0031638">
    <property type="term" value="P:zymogen activation"/>
    <property type="evidence" value="ECO:0007669"/>
    <property type="project" value="TreeGrafter"/>
</dbReference>
<comment type="subcellular location">
    <subcellularLocation>
        <location evidence="1">Secreted</location>
    </subcellularLocation>
</comment>
<feature type="disulfide bond" evidence="11">
    <location>
        <begin position="220"/>
        <end position="230"/>
    </location>
</feature>
<dbReference type="AlphaFoldDB" id="A0A3B5R6N8"/>
<keyword evidence="6" id="KW-0675">Receptor</keyword>
<keyword evidence="4" id="KW-0677">Repeat</keyword>
<dbReference type="FunFam" id="3.10.250.10:FF:000007">
    <property type="entry name" value="Soluble scavenger receptor cysteine-rich domain-containing protein SSC5D"/>
    <property type="match status" value="3"/>
</dbReference>
<comment type="subunit">
    <text evidence="9">Interacts with LGALS1 and laminin.</text>
</comment>
<evidence type="ECO:0000313" key="13">
    <source>
        <dbReference type="Ensembl" id="ENSXMAP00000037826.1"/>
    </source>
</evidence>
<keyword evidence="3" id="KW-0732">Signal</keyword>
<dbReference type="OMA" id="GWNSSCS"/>
<organism evidence="13 14">
    <name type="scientific">Xiphophorus maculatus</name>
    <name type="common">Southern platyfish</name>
    <name type="synonym">Platypoecilus maculatus</name>
    <dbReference type="NCBI Taxonomy" id="8083"/>
    <lineage>
        <taxon>Eukaryota</taxon>
        <taxon>Metazoa</taxon>
        <taxon>Chordata</taxon>
        <taxon>Craniata</taxon>
        <taxon>Vertebrata</taxon>
        <taxon>Euteleostomi</taxon>
        <taxon>Actinopterygii</taxon>
        <taxon>Neopterygii</taxon>
        <taxon>Teleostei</taxon>
        <taxon>Neoteleostei</taxon>
        <taxon>Acanthomorphata</taxon>
        <taxon>Ovalentaria</taxon>
        <taxon>Atherinomorphae</taxon>
        <taxon>Cyprinodontiformes</taxon>
        <taxon>Poeciliidae</taxon>
        <taxon>Poeciliinae</taxon>
        <taxon>Xiphophorus</taxon>
    </lineage>
</organism>
<reference evidence="13" key="3">
    <citation type="submission" date="2025-08" db="UniProtKB">
        <authorList>
            <consortium name="Ensembl"/>
        </authorList>
    </citation>
    <scope>IDENTIFICATION</scope>
    <source>
        <strain evidence="13">JP 163 A</strain>
    </source>
</reference>
<dbReference type="InterPro" id="IPR001190">
    <property type="entry name" value="SRCR"/>
</dbReference>
<sequence>MDVFLQPAVFISPVSPLCLSVVDTQTRLVGPSRCSGRVEVYHDEVWGTVCDDSWDLSDATVVCRQLGCGPPKSAPTVAYFGEGTDPIWLDDVACAGTESSLADCLHRGFGSHNCGHGEDAGVICEGKTSGLSAMFFFTFQSVWCRSASGWNFRLAGPTRCSGRVEVYHGDAWGTVCDDGWDLSDAAVVCRQLGCGAALGAPTSAYFGQGTGEIWLSNLSCSGREVSLSGCSNPGSECLVCRSAGAQIRLTGPTRCSGRVEVLFNDTWGTVCDDGWDLSDAAVVCRQLGCGPPQAALSAASFGEGTGPVWLADMSCSGTEADDGWDLSDAAVVCRELGCDRAYEAPGGAQYGPGAGSIMLDDLVCSGTESSLTDCAHNGFGLQNCVHEEDAGAICEGTGRLQRVNLWLTGPKLIRTNLHLGPSYQGRGFMRL</sequence>
<feature type="disulfide bond" evidence="11">
    <location>
        <begin position="50"/>
        <end position="114"/>
    </location>
</feature>
<dbReference type="Gene3D" id="3.10.250.10">
    <property type="entry name" value="SRCR-like domain"/>
    <property type="match status" value="4"/>
</dbReference>
<evidence type="ECO:0000256" key="3">
    <source>
        <dbReference type="ARBA" id="ARBA00022729"/>
    </source>
</evidence>
<feature type="domain" description="SRCR" evidence="12">
    <location>
        <begin position="26"/>
        <end position="125"/>
    </location>
</feature>
<accession>A0A3B5R6N8</accession>
<dbReference type="PANTHER" id="PTHR48071">
    <property type="entry name" value="SRCR DOMAIN-CONTAINING PROTEIN"/>
    <property type="match status" value="1"/>
</dbReference>
<reference evidence="14" key="1">
    <citation type="submission" date="2012-01" db="EMBL/GenBank/DDBJ databases">
        <authorList>
            <person name="Walter R."/>
            <person name="Schartl M."/>
            <person name="Warren W."/>
        </authorList>
    </citation>
    <scope>NUCLEOTIDE SEQUENCE [LARGE SCALE GENOMIC DNA]</scope>
    <source>
        <strain evidence="14">JP 163 A</strain>
    </source>
</reference>
<proteinExistence type="predicted"/>
<dbReference type="PANTHER" id="PTHR48071:SF15">
    <property type="entry name" value="SRCR DOMAIN-CONTAINING PROTEIN"/>
    <property type="match status" value="1"/>
</dbReference>
<feature type="domain" description="SRCR" evidence="12">
    <location>
        <begin position="247"/>
        <end position="395"/>
    </location>
</feature>
<feature type="disulfide bond" evidence="11">
    <location>
        <begin position="63"/>
        <end position="124"/>
    </location>
</feature>
<evidence type="ECO:0000259" key="12">
    <source>
        <dbReference type="PROSITE" id="PS50287"/>
    </source>
</evidence>
<feature type="disulfide bond" evidence="11">
    <location>
        <begin position="364"/>
        <end position="374"/>
    </location>
</feature>
<feature type="disulfide bond" evidence="11">
    <location>
        <begin position="94"/>
        <end position="104"/>
    </location>
</feature>
<evidence type="ECO:0000256" key="7">
    <source>
        <dbReference type="ARBA" id="ARBA00023180"/>
    </source>
</evidence>
<reference evidence="14" key="2">
    <citation type="journal article" date="2013" name="Nat. Genet.">
        <title>The genome of the platyfish, Xiphophorus maculatus, provides insights into evolutionary adaptation and several complex traits.</title>
        <authorList>
            <person name="Schartl M."/>
            <person name="Walter R.B."/>
            <person name="Shen Y."/>
            <person name="Garcia T."/>
            <person name="Catchen J."/>
            <person name="Amores A."/>
            <person name="Braasch I."/>
            <person name="Chalopin D."/>
            <person name="Volff J.N."/>
            <person name="Lesch K.P."/>
            <person name="Bisazza A."/>
            <person name="Minx P."/>
            <person name="Hillier L."/>
            <person name="Wilson R.K."/>
            <person name="Fuerstenberg S."/>
            <person name="Boore J."/>
            <person name="Searle S."/>
            <person name="Postlethwait J.H."/>
            <person name="Warren W.C."/>
        </authorList>
    </citation>
    <scope>NUCLEOTIDE SEQUENCE [LARGE SCALE GENOMIC DNA]</scope>
    <source>
        <strain evidence="14">JP 163 A</strain>
    </source>
</reference>
<feature type="domain" description="SRCR" evidence="12">
    <location>
        <begin position="152"/>
        <end position="256"/>
    </location>
</feature>
<evidence type="ECO:0000256" key="9">
    <source>
        <dbReference type="ARBA" id="ARBA00064153"/>
    </source>
</evidence>
<keyword evidence="2" id="KW-0964">Secreted</keyword>
<keyword evidence="7" id="KW-0325">Glycoprotein</keyword>
<dbReference type="PROSITE" id="PS50287">
    <property type="entry name" value="SRCR_2"/>
    <property type="match status" value="3"/>
</dbReference>
<comment type="function">
    <text evidence="8">Binds to extracellular matrix proteins. Binds to pathogen-associated molecular patterns (PAMPs) present on the cell walls of Gram-positive and Gram-negative bacteria and fungi, behaving as a pattern recognition receptor (PRR). Induces bacterial and fungal aggregation and subsequent inhibition of PAMP-induced cytokine release. Does not possess intrinsic bactericidal activity. May play a role in the innate defense and homeostasis of certain epithelial surfaces.</text>
</comment>
<dbReference type="InterPro" id="IPR036772">
    <property type="entry name" value="SRCR-like_dom_sf"/>
</dbReference>
<dbReference type="SUPFAM" id="SSF56487">
    <property type="entry name" value="SRCR-like"/>
    <property type="match status" value="4"/>
</dbReference>
<dbReference type="FunFam" id="3.10.250.10:FF:000006">
    <property type="entry name" value="neurotrypsin isoform X2"/>
    <property type="match status" value="1"/>
</dbReference>
<evidence type="ECO:0000256" key="4">
    <source>
        <dbReference type="ARBA" id="ARBA00022737"/>
    </source>
</evidence>
<reference evidence="13" key="4">
    <citation type="submission" date="2025-09" db="UniProtKB">
        <authorList>
            <consortium name="Ensembl"/>
        </authorList>
    </citation>
    <scope>IDENTIFICATION</scope>
    <source>
        <strain evidence="13">JP 163 A</strain>
    </source>
</reference>
<comment type="caution">
    <text evidence="11">Lacks conserved residue(s) required for the propagation of feature annotation.</text>
</comment>
<evidence type="ECO:0000313" key="14">
    <source>
        <dbReference type="Proteomes" id="UP000002852"/>
    </source>
</evidence>
<dbReference type="PRINTS" id="PR00258">
    <property type="entry name" value="SPERACTRCPTR"/>
</dbReference>
<evidence type="ECO:0000256" key="6">
    <source>
        <dbReference type="ARBA" id="ARBA00023170"/>
    </source>
</evidence>
<evidence type="ECO:0000256" key="8">
    <source>
        <dbReference type="ARBA" id="ARBA00058074"/>
    </source>
</evidence>
<dbReference type="SMART" id="SM00202">
    <property type="entry name" value="SR"/>
    <property type="match status" value="4"/>
</dbReference>
<keyword evidence="14" id="KW-1185">Reference proteome</keyword>
<dbReference type="Ensembl" id="ENSXMAT00000032563.1">
    <property type="protein sequence ID" value="ENSXMAP00000037826.1"/>
    <property type="gene ID" value="ENSXMAG00000024715.1"/>
</dbReference>
<evidence type="ECO:0000256" key="1">
    <source>
        <dbReference type="ARBA" id="ARBA00004613"/>
    </source>
</evidence>
<dbReference type="Proteomes" id="UP000002852">
    <property type="component" value="Unassembled WGS sequence"/>
</dbReference>
<dbReference type="GO" id="GO:0005615">
    <property type="term" value="C:extracellular space"/>
    <property type="evidence" value="ECO:0007669"/>
    <property type="project" value="TreeGrafter"/>
</dbReference>
<evidence type="ECO:0000256" key="11">
    <source>
        <dbReference type="PROSITE-ProRule" id="PRU00196"/>
    </source>
</evidence>
<feature type="disulfide bond" evidence="11">
    <location>
        <begin position="176"/>
        <end position="240"/>
    </location>
</feature>
<dbReference type="PROSITE" id="PS00420">
    <property type="entry name" value="SRCR_1"/>
    <property type="match status" value="3"/>
</dbReference>
<dbReference type="Pfam" id="PF00530">
    <property type="entry name" value="SRCR"/>
    <property type="match status" value="4"/>
</dbReference>
<dbReference type="GO" id="GO:0005886">
    <property type="term" value="C:plasma membrane"/>
    <property type="evidence" value="ECO:0007669"/>
    <property type="project" value="TreeGrafter"/>
</dbReference>
<protein>
    <recommendedName>
        <fullName evidence="10">Soluble scavenger receptor cysteine-rich domain-containing protein SSC5D</fullName>
    </recommendedName>
</protein>
<keyword evidence="5 11" id="KW-1015">Disulfide bond</keyword>
<evidence type="ECO:0000256" key="10">
    <source>
        <dbReference type="ARBA" id="ARBA00069168"/>
    </source>
</evidence>
<evidence type="ECO:0000256" key="5">
    <source>
        <dbReference type="ARBA" id="ARBA00023157"/>
    </source>
</evidence>
<dbReference type="GeneTree" id="ENSGT00950000183145"/>
<evidence type="ECO:0000256" key="2">
    <source>
        <dbReference type="ARBA" id="ARBA00022525"/>
    </source>
</evidence>
<dbReference type="InParanoid" id="A0A3B5R6N8"/>
<name>A0A3B5R6N8_XIPMA</name>